<accession>A0ABR3P1G7</accession>
<keyword evidence="4" id="KW-1185">Reference proteome</keyword>
<evidence type="ECO:0000256" key="1">
    <source>
        <dbReference type="SAM" id="SignalP"/>
    </source>
</evidence>
<proteinExistence type="predicted"/>
<sequence>MPATVATFLTIAFGVAGSVGAPTSFTTPKRSLDIGALSTQYFGNDAPWYEGRIPFFSSSDSQVNDVYYYRWKIFRAHQRDLGAKGYISTEFLDDVGWQLNPWASLNDATGFHLGEGRWNRDRRFKDDYLDFMYASGGNDRHFTDYMADAAWRCYLVDGDAASGTRYVEQMKTIYAQWDDHFDTSKGLYYIEPLLDATEYTISSIDASGGQDGFTGGDAFRPSINSYMYANARAIAQMAQLAGQSSSVVDDYNSRADSIKSHVQSDLWNSTFQHFIDRYQVSNQYVQYWDFIRGRELVGVLPWMFDLVDNSGDYAESWSHILNPDELGGPFGLRTVEPSYEYYMRQYRYEGSRRECQWNGPVWPFQTTQALLAMSNLLDHYDQSIVTRSDFLRLLRQYTQLHYDGDVLNLEEDYDPATGDIIVGLDRSPHYFHSGYVDIILTGLVGIRPRADDFLEINPLLPSTSDSQAITWFRAEEVPYHGANIAVQWDSDGSHFGQGAGLRIERDGEVIGTSATLERLVIPYPRKAIIPIYRPIAKSIQLQSNTQYPVGNASSGTDVENVHDAIDGRIWFFSELPNGWMTDAGSDVDQWYTINFGSNTDVSRAEIAFFSDSATFEIPTQYSIQTLVNGNWVNISGVQQDAPLANGITYASWATLSASQVRLAFSQAEGQRTRLVEFKLF</sequence>
<name>A0ABR3P1G7_9PEZI</name>
<evidence type="ECO:0000313" key="4">
    <source>
        <dbReference type="Proteomes" id="UP001562354"/>
    </source>
</evidence>
<dbReference type="InterPro" id="IPR008928">
    <property type="entry name" value="6-hairpin_glycosidase_sf"/>
</dbReference>
<dbReference type="InterPro" id="IPR000421">
    <property type="entry name" value="FA58C"/>
</dbReference>
<dbReference type="Pfam" id="PF22422">
    <property type="entry name" value="MGH1-like_GH"/>
    <property type="match status" value="1"/>
</dbReference>
<reference evidence="3 4" key="1">
    <citation type="submission" date="2024-07" db="EMBL/GenBank/DDBJ databases">
        <title>Draft sequence of the Neodothiora populina.</title>
        <authorList>
            <person name="Drown D.D."/>
            <person name="Schuette U.S."/>
            <person name="Buechlein A.B."/>
            <person name="Rusch D.R."/>
            <person name="Winton L.W."/>
            <person name="Adams G.A."/>
        </authorList>
    </citation>
    <scope>NUCLEOTIDE SEQUENCE [LARGE SCALE GENOMIC DNA]</scope>
    <source>
        <strain evidence="3 4">CPC 39397</strain>
    </source>
</reference>
<dbReference type="Proteomes" id="UP001562354">
    <property type="component" value="Unassembled WGS sequence"/>
</dbReference>
<dbReference type="GeneID" id="95973716"/>
<evidence type="ECO:0000313" key="3">
    <source>
        <dbReference type="EMBL" id="KAL1296501.1"/>
    </source>
</evidence>
<feature type="domain" description="F5/8 type C" evidence="2">
    <location>
        <begin position="534"/>
        <end position="680"/>
    </location>
</feature>
<dbReference type="RefSeq" id="XP_069196183.1">
    <property type="nucleotide sequence ID" value="XM_069340516.1"/>
</dbReference>
<dbReference type="Gene3D" id="2.60.120.260">
    <property type="entry name" value="Galactose-binding domain-like"/>
    <property type="match status" value="1"/>
</dbReference>
<dbReference type="PROSITE" id="PS50022">
    <property type="entry name" value="FA58C_3"/>
    <property type="match status" value="1"/>
</dbReference>
<keyword evidence="1" id="KW-0732">Signal</keyword>
<protein>
    <recommendedName>
        <fullName evidence="2">F5/8 type C domain-containing protein</fullName>
    </recommendedName>
</protein>
<dbReference type="SUPFAM" id="SSF48208">
    <property type="entry name" value="Six-hairpin glycosidases"/>
    <property type="match status" value="1"/>
</dbReference>
<dbReference type="SUPFAM" id="SSF49785">
    <property type="entry name" value="Galactose-binding domain-like"/>
    <property type="match status" value="1"/>
</dbReference>
<feature type="chain" id="PRO_5046224257" description="F5/8 type C domain-containing protein" evidence="1">
    <location>
        <begin position="21"/>
        <end position="680"/>
    </location>
</feature>
<dbReference type="Gene3D" id="1.50.10.10">
    <property type="match status" value="1"/>
</dbReference>
<evidence type="ECO:0000259" key="2">
    <source>
        <dbReference type="PROSITE" id="PS50022"/>
    </source>
</evidence>
<gene>
    <name evidence="3" type="ORF">AAFC00_000013</name>
</gene>
<dbReference type="EMBL" id="JBFMKM010000018">
    <property type="protein sequence ID" value="KAL1296501.1"/>
    <property type="molecule type" value="Genomic_DNA"/>
</dbReference>
<dbReference type="InterPro" id="IPR012341">
    <property type="entry name" value="6hp_glycosidase-like_sf"/>
</dbReference>
<feature type="signal peptide" evidence="1">
    <location>
        <begin position="1"/>
        <end position="20"/>
    </location>
</feature>
<comment type="caution">
    <text evidence="3">The sequence shown here is derived from an EMBL/GenBank/DDBJ whole genome shotgun (WGS) entry which is preliminary data.</text>
</comment>
<dbReference type="InterPro" id="IPR054491">
    <property type="entry name" value="MGH1-like_GH"/>
</dbReference>
<dbReference type="InterPro" id="IPR008979">
    <property type="entry name" value="Galactose-bd-like_sf"/>
</dbReference>
<organism evidence="3 4">
    <name type="scientific">Neodothiora populina</name>
    <dbReference type="NCBI Taxonomy" id="2781224"/>
    <lineage>
        <taxon>Eukaryota</taxon>
        <taxon>Fungi</taxon>
        <taxon>Dikarya</taxon>
        <taxon>Ascomycota</taxon>
        <taxon>Pezizomycotina</taxon>
        <taxon>Dothideomycetes</taxon>
        <taxon>Dothideomycetidae</taxon>
        <taxon>Dothideales</taxon>
        <taxon>Dothioraceae</taxon>
        <taxon>Neodothiora</taxon>
    </lineage>
</organism>